<comment type="similarity">
    <text evidence="2">Belongs to the krueppel C2H2-type zinc-finger protein family.</text>
</comment>
<proteinExistence type="inferred from homology"/>
<dbReference type="PROSITE" id="PS00028">
    <property type="entry name" value="ZINC_FINGER_C2H2_1"/>
    <property type="match status" value="5"/>
</dbReference>
<keyword evidence="6" id="KW-0547">Nucleotide-binding</keyword>
<dbReference type="Pfam" id="PF04548">
    <property type="entry name" value="AIG1"/>
    <property type="match status" value="2"/>
</dbReference>
<dbReference type="CDD" id="cd00882">
    <property type="entry name" value="Ras_like_GTPase"/>
    <property type="match status" value="2"/>
</dbReference>
<dbReference type="InterPro" id="IPR006703">
    <property type="entry name" value="G_AIG1"/>
</dbReference>
<dbReference type="InterPro" id="IPR027417">
    <property type="entry name" value="P-loop_NTPase"/>
</dbReference>
<reference evidence="17" key="1">
    <citation type="submission" date="2023-08" db="EMBL/GenBank/DDBJ databases">
        <title>Pelteobagrus vachellii genome.</title>
        <authorList>
            <person name="Liu H."/>
        </authorList>
    </citation>
    <scope>NUCLEOTIDE SEQUENCE</scope>
    <source>
        <strain evidence="17">PRFRI_2022a</strain>
        <tissue evidence="17">Muscle</tissue>
    </source>
</reference>
<name>A0AA88NJV9_TACVA</name>
<dbReference type="InterPro" id="IPR036236">
    <property type="entry name" value="Znf_C2H2_sf"/>
</dbReference>
<comment type="subcellular location">
    <subcellularLocation>
        <location evidence="1">Nucleus</location>
    </subcellularLocation>
</comment>
<dbReference type="FunFam" id="3.30.160.60:FF:001480">
    <property type="entry name" value="Si:cabz01071911.3"/>
    <property type="match status" value="1"/>
</dbReference>
<keyword evidence="11" id="KW-0804">Transcription</keyword>
<evidence type="ECO:0000256" key="12">
    <source>
        <dbReference type="ARBA" id="ARBA00023242"/>
    </source>
</evidence>
<evidence type="ECO:0000256" key="10">
    <source>
        <dbReference type="ARBA" id="ARBA00023125"/>
    </source>
</evidence>
<feature type="coiled-coil region" evidence="14">
    <location>
        <begin position="934"/>
        <end position="978"/>
    </location>
</feature>
<dbReference type="GO" id="GO:0008270">
    <property type="term" value="F:zinc ion binding"/>
    <property type="evidence" value="ECO:0007669"/>
    <property type="project" value="UniProtKB-KW"/>
</dbReference>
<feature type="compositionally biased region" description="Basic and acidic residues" evidence="15">
    <location>
        <begin position="1150"/>
        <end position="1160"/>
    </location>
</feature>
<organism evidence="17 18">
    <name type="scientific">Tachysurus vachellii</name>
    <name type="common">Darkbarbel catfish</name>
    <name type="synonym">Pelteobagrus vachellii</name>
    <dbReference type="NCBI Taxonomy" id="175792"/>
    <lineage>
        <taxon>Eukaryota</taxon>
        <taxon>Metazoa</taxon>
        <taxon>Chordata</taxon>
        <taxon>Craniata</taxon>
        <taxon>Vertebrata</taxon>
        <taxon>Euteleostomi</taxon>
        <taxon>Actinopterygii</taxon>
        <taxon>Neopterygii</taxon>
        <taxon>Teleostei</taxon>
        <taxon>Ostariophysi</taxon>
        <taxon>Siluriformes</taxon>
        <taxon>Bagridae</taxon>
        <taxon>Tachysurus</taxon>
    </lineage>
</organism>
<feature type="coiled-coil region" evidence="14">
    <location>
        <begin position="445"/>
        <end position="488"/>
    </location>
</feature>
<sequence>MAAGSQETSYTVHDLIQKSEFISEGPPRRFHLITTRSNLGEHGSVRKWTFGQRNINMQNKILLMVGETGTGKSTLINAMTNYILGVTFTDEVWFEITEEVEENQSDQSKSQTTEISVYEVFAQNNPICLTIIDTPGYGDTRGTEYDKQIAENLYNLFHSDGGVKEIDAVCLVVKASENRLSDRQQYIFDAVLSLFGKDIEDNIVIFITHSDGLPPDDALNAIQKAGIPCRTNNENEPEHFLFNNRQTKKRSNNYNKDFQRAWDLTEDTLNEFFDLLCKQIRKSLVQTETVLTESIRLEACISNLQTRIEFIEFKSKELTQIQKALEENHEKIERDENFTFTVTKYYKEKVPIEDASWKNRKVTSCSVCKENCHEYNCWCALNARLCKVIKKGYCTVCTGKCHYTKHVKENKKYVTHSENNNMTFDELKIQYEGCGNPESDTRFDSESFENVKKDFESKKKKEEEKSIEKRLQEELTEKEKEKAELVEEAFNSIMKLSEIALRPDSAFIVQSLDFLIPRAEETGRNVLAKNLRDLRKIQPESEERVHAAIEYARAGETGTGKTTLINAMTNYILGVTFTDEVWFEITEEGEENQSDQSKSQTTKVTVYEVFAQNNPNCLTIIDTPGYGDTRGTEYDKQIAENLHNLFHSDGGVKEIDAVCLVVKASENRLSDRQQYIFDAVLSLFGKDIEKNIVIFITHSDGLPPDDVLNAIKKAGIPFRTNDDNEPEHFLFNNRQTKKRSNKYNKDFQRAWDLTEDTLNEFFASLGEQNRKSLVQTESVLTESIRLEACISNLQNRIEFVEYKSKELTQIQKALEENHEKIKRDENFTFTVIKYYKEKVPIEGASWRNRMVSSCSVCEENCHEYNCWCALNAKLCKVIKKGYCTVCTGKCHYTKHVRENKKYVTRSENSNMTFDELKKQYETLSNTKSITKFDSESFENVKKDFESKKKQEEEKSSIERRLQEELTEKEKEKAELVEEAFNSIMKLSEIALKPDSAFIVQSLDFLIPRAEETGRNVLAKNLRDLRKIQPESEERVHAAIDQPEVSSGKENAPALHLTCSEVEEISWRKAIRRLQTPQGSNIFKSREVLVNTQCLLELFQFCWLCHKECCITIEGSERLFSVTQDCQSCSYHRDWRSHPPSDDTTPTFHTEIQHTGKHEEMVVQTGSTSNKCSEQSQEQELTEEGGSYLSSNDEDTNLQEEEVKKKRKMSKMKDSSDEQELHLDEEATDSDVTMDEDMFTALKEDCQGKLVVWCTPCGTEASLSCSALRHKKVYCCAQCGAGDDIETHSVRFDDVAGFQKHAEQEHGSKPFYILCQDCGKFVIAKKEHVCEHKIKFIICPECGKRFLTEGGLKTHYTQLHSDYDHPCKYCLKVFKTRSTKLEHEQTHPKENQPYRCPDCSEKFDNIHKRNNHVKSHRGPHKYVCDVCEKGFRDINRLRRHKLIHSGEKPFKCQVCERSFNRMENLGAHMRVHTGERPFVCEECGESFSHNVSLKNHKQRHHDSGLTQEKEVLNDVENKVMSAAVGAP</sequence>
<feature type="domain" description="C2H2-type" evidence="16">
    <location>
        <begin position="1477"/>
        <end position="1499"/>
    </location>
</feature>
<evidence type="ECO:0000256" key="2">
    <source>
        <dbReference type="ARBA" id="ARBA00006991"/>
    </source>
</evidence>
<evidence type="ECO:0000313" key="17">
    <source>
        <dbReference type="EMBL" id="KAK2860079.1"/>
    </source>
</evidence>
<dbReference type="InterPro" id="IPR003593">
    <property type="entry name" value="AAA+_ATPase"/>
</dbReference>
<gene>
    <name evidence="17" type="ORF">Q7C36_004245</name>
</gene>
<evidence type="ECO:0000313" key="18">
    <source>
        <dbReference type="Proteomes" id="UP001187315"/>
    </source>
</evidence>
<keyword evidence="4" id="KW-0479">Metal-binding</keyword>
<protein>
    <recommendedName>
        <fullName evidence="16">C2H2-type domain-containing protein</fullName>
    </recommendedName>
</protein>
<keyword evidence="18" id="KW-1185">Reference proteome</keyword>
<evidence type="ECO:0000256" key="9">
    <source>
        <dbReference type="ARBA" id="ARBA00023015"/>
    </source>
</evidence>
<dbReference type="Proteomes" id="UP001187315">
    <property type="component" value="Unassembled WGS sequence"/>
</dbReference>
<feature type="domain" description="C2H2-type" evidence="16">
    <location>
        <begin position="1393"/>
        <end position="1420"/>
    </location>
</feature>
<comment type="caution">
    <text evidence="17">The sequence shown here is derived from an EMBL/GenBank/DDBJ whole genome shotgun (WGS) entry which is preliminary data.</text>
</comment>
<evidence type="ECO:0000256" key="8">
    <source>
        <dbReference type="ARBA" id="ARBA00022833"/>
    </source>
</evidence>
<keyword evidence="7 13" id="KW-0863">Zinc-finger</keyword>
<keyword evidence="10" id="KW-0238">DNA-binding</keyword>
<evidence type="ECO:0000259" key="16">
    <source>
        <dbReference type="PROSITE" id="PS50157"/>
    </source>
</evidence>
<comment type="similarity">
    <text evidence="3">Belongs to the TRAFAC class TrmE-Era-EngA-EngB-Septin-like GTPase superfamily. AIG1/Toc34/Toc159-like paraseptin GTPase family. IAN subfamily.</text>
</comment>
<dbReference type="EMBL" id="JAVHJS010000004">
    <property type="protein sequence ID" value="KAK2860079.1"/>
    <property type="molecule type" value="Genomic_DNA"/>
</dbReference>
<feature type="compositionally biased region" description="Low complexity" evidence="15">
    <location>
        <begin position="1172"/>
        <end position="1186"/>
    </location>
</feature>
<evidence type="ECO:0000256" key="4">
    <source>
        <dbReference type="ARBA" id="ARBA00022723"/>
    </source>
</evidence>
<keyword evidence="12" id="KW-0539">Nucleus</keyword>
<dbReference type="GO" id="GO:0005525">
    <property type="term" value="F:GTP binding"/>
    <property type="evidence" value="ECO:0007669"/>
    <property type="project" value="InterPro"/>
</dbReference>
<dbReference type="FunFam" id="3.30.160.60:FF:000446">
    <property type="entry name" value="Zinc finger protein"/>
    <property type="match status" value="1"/>
</dbReference>
<feature type="compositionally biased region" description="Basic and acidic residues" evidence="15">
    <location>
        <begin position="1210"/>
        <end position="1224"/>
    </location>
</feature>
<dbReference type="SUPFAM" id="SSF52540">
    <property type="entry name" value="P-loop containing nucleoside triphosphate hydrolases"/>
    <property type="match status" value="2"/>
</dbReference>
<feature type="domain" description="C2H2-type" evidence="16">
    <location>
        <begin position="1449"/>
        <end position="1476"/>
    </location>
</feature>
<evidence type="ECO:0000256" key="5">
    <source>
        <dbReference type="ARBA" id="ARBA00022737"/>
    </source>
</evidence>
<dbReference type="Pfam" id="PF00096">
    <property type="entry name" value="zf-C2H2"/>
    <property type="match status" value="1"/>
</dbReference>
<dbReference type="InterPro" id="IPR013087">
    <property type="entry name" value="Znf_C2H2_type"/>
</dbReference>
<dbReference type="GO" id="GO:0005634">
    <property type="term" value="C:nucleus"/>
    <property type="evidence" value="ECO:0007669"/>
    <property type="project" value="UniProtKB-SubCell"/>
</dbReference>
<evidence type="ECO:0000256" key="13">
    <source>
        <dbReference type="PROSITE-ProRule" id="PRU00042"/>
    </source>
</evidence>
<dbReference type="PANTHER" id="PTHR32046">
    <property type="entry name" value="G DOMAIN-CONTAINING PROTEIN"/>
    <property type="match status" value="1"/>
</dbReference>
<evidence type="ECO:0000256" key="7">
    <source>
        <dbReference type="ARBA" id="ARBA00022771"/>
    </source>
</evidence>
<dbReference type="SMART" id="SM00355">
    <property type="entry name" value="ZnF_C2H2"/>
    <property type="match status" value="7"/>
</dbReference>
<evidence type="ECO:0000256" key="1">
    <source>
        <dbReference type="ARBA" id="ARBA00004123"/>
    </source>
</evidence>
<keyword evidence="9" id="KW-0805">Transcription regulation</keyword>
<dbReference type="SMART" id="SM00382">
    <property type="entry name" value="AAA"/>
    <property type="match status" value="2"/>
</dbReference>
<evidence type="ECO:0000256" key="3">
    <source>
        <dbReference type="ARBA" id="ARBA00008535"/>
    </source>
</evidence>
<feature type="domain" description="C2H2-type" evidence="16">
    <location>
        <begin position="1421"/>
        <end position="1448"/>
    </location>
</feature>
<dbReference type="GO" id="GO:0003677">
    <property type="term" value="F:DNA binding"/>
    <property type="evidence" value="ECO:0007669"/>
    <property type="project" value="UniProtKB-KW"/>
</dbReference>
<keyword evidence="5" id="KW-0677">Repeat</keyword>
<accession>A0AA88NJV9</accession>
<dbReference type="InterPro" id="IPR025662">
    <property type="entry name" value="Sigma_54_int_dom_ATP-bd_1"/>
</dbReference>
<dbReference type="PROSITE" id="PS00675">
    <property type="entry name" value="SIGMA54_INTERACT_1"/>
    <property type="match status" value="1"/>
</dbReference>
<evidence type="ECO:0000256" key="11">
    <source>
        <dbReference type="ARBA" id="ARBA00023163"/>
    </source>
</evidence>
<feature type="region of interest" description="Disordered" evidence="15">
    <location>
        <begin position="1132"/>
        <end position="1229"/>
    </location>
</feature>
<feature type="domain" description="C2H2-type" evidence="16">
    <location>
        <begin position="1336"/>
        <end position="1364"/>
    </location>
</feature>
<evidence type="ECO:0000256" key="14">
    <source>
        <dbReference type="SAM" id="Coils"/>
    </source>
</evidence>
<evidence type="ECO:0000256" key="15">
    <source>
        <dbReference type="SAM" id="MobiDB-lite"/>
    </source>
</evidence>
<dbReference type="PANTHER" id="PTHR32046:SF11">
    <property type="entry name" value="IMMUNE-ASSOCIATED NUCLEOTIDE-BINDING PROTEIN 10-LIKE"/>
    <property type="match status" value="1"/>
</dbReference>
<evidence type="ECO:0000256" key="6">
    <source>
        <dbReference type="ARBA" id="ARBA00022741"/>
    </source>
</evidence>
<dbReference type="Gene3D" id="3.30.160.60">
    <property type="entry name" value="Classic Zinc Finger"/>
    <property type="match status" value="4"/>
</dbReference>
<dbReference type="Gene3D" id="3.40.50.300">
    <property type="entry name" value="P-loop containing nucleotide triphosphate hydrolases"/>
    <property type="match status" value="2"/>
</dbReference>
<keyword evidence="8" id="KW-0862">Zinc</keyword>
<dbReference type="Pfam" id="PF13912">
    <property type="entry name" value="zf-C2H2_6"/>
    <property type="match status" value="1"/>
</dbReference>
<dbReference type="SUPFAM" id="SSF57667">
    <property type="entry name" value="beta-beta-alpha zinc fingers"/>
    <property type="match status" value="3"/>
</dbReference>
<keyword evidence="14" id="KW-0175">Coiled coil</keyword>
<feature type="domain" description="C2H2-type" evidence="16">
    <location>
        <begin position="1364"/>
        <end position="1391"/>
    </location>
</feature>
<dbReference type="PROSITE" id="PS50157">
    <property type="entry name" value="ZINC_FINGER_C2H2_2"/>
    <property type="match status" value="6"/>
</dbReference>